<evidence type="ECO:0000256" key="9">
    <source>
        <dbReference type="ARBA" id="ARBA00022701"/>
    </source>
</evidence>
<evidence type="ECO:0000256" key="15">
    <source>
        <dbReference type="ARBA" id="ARBA00023328"/>
    </source>
</evidence>
<keyword evidence="6" id="KW-0158">Chromosome</keyword>
<reference evidence="17" key="1">
    <citation type="submission" date="2021-06" db="EMBL/GenBank/DDBJ databases">
        <authorList>
            <person name="Kallberg Y."/>
            <person name="Tangrot J."/>
            <person name="Rosling A."/>
        </authorList>
    </citation>
    <scope>NUCLEOTIDE SEQUENCE</scope>
    <source>
        <strain evidence="17">FL966</strain>
    </source>
</reference>
<evidence type="ECO:0000313" key="17">
    <source>
        <dbReference type="EMBL" id="CAG8718999.1"/>
    </source>
</evidence>
<dbReference type="PANTHER" id="PTHR28222:SF1">
    <property type="entry name" value="DASH COMPLEX SUBUNIT DAD4"/>
    <property type="match status" value="1"/>
</dbReference>
<dbReference type="GO" id="GO:0042729">
    <property type="term" value="C:DASH complex"/>
    <property type="evidence" value="ECO:0007669"/>
    <property type="project" value="InterPro"/>
</dbReference>
<evidence type="ECO:0000256" key="6">
    <source>
        <dbReference type="ARBA" id="ARBA00022454"/>
    </source>
</evidence>
<evidence type="ECO:0000256" key="14">
    <source>
        <dbReference type="ARBA" id="ARBA00023306"/>
    </source>
</evidence>
<organism evidence="17 18">
    <name type="scientific">Cetraspora pellucida</name>
    <dbReference type="NCBI Taxonomy" id="1433469"/>
    <lineage>
        <taxon>Eukaryota</taxon>
        <taxon>Fungi</taxon>
        <taxon>Fungi incertae sedis</taxon>
        <taxon>Mucoromycota</taxon>
        <taxon>Glomeromycotina</taxon>
        <taxon>Glomeromycetes</taxon>
        <taxon>Diversisporales</taxon>
        <taxon>Gigasporaceae</taxon>
        <taxon>Cetraspora</taxon>
    </lineage>
</organism>
<evidence type="ECO:0000256" key="13">
    <source>
        <dbReference type="ARBA" id="ARBA00023242"/>
    </source>
</evidence>
<keyword evidence="12" id="KW-0206">Cytoskeleton</keyword>
<keyword evidence="7" id="KW-0963">Cytoplasm</keyword>
<dbReference type="EMBL" id="CAJVQA010012716">
    <property type="protein sequence ID" value="CAG8718999.1"/>
    <property type="molecule type" value="Genomic_DNA"/>
</dbReference>
<dbReference type="Pfam" id="PF08650">
    <property type="entry name" value="DASH_Dad4"/>
    <property type="match status" value="1"/>
</dbReference>
<dbReference type="Proteomes" id="UP000789759">
    <property type="component" value="Unassembled WGS sequence"/>
</dbReference>
<protein>
    <recommendedName>
        <fullName evidence="5">DASH complex subunit DAD4</fullName>
    </recommendedName>
    <alternativeName>
        <fullName evidence="16">Outer kinetochore protein DAD4</fullName>
    </alternativeName>
</protein>
<comment type="similarity">
    <text evidence="4">Belongs to the DASH complex DAD4 family.</text>
</comment>
<evidence type="ECO:0000256" key="7">
    <source>
        <dbReference type="ARBA" id="ARBA00022490"/>
    </source>
</evidence>
<evidence type="ECO:0000256" key="3">
    <source>
        <dbReference type="ARBA" id="ARBA00004629"/>
    </source>
</evidence>
<comment type="caution">
    <text evidence="17">The sequence shown here is derived from an EMBL/GenBank/DDBJ whole genome shotgun (WGS) entry which is preliminary data.</text>
</comment>
<evidence type="ECO:0000256" key="11">
    <source>
        <dbReference type="ARBA" id="ARBA00022838"/>
    </source>
</evidence>
<evidence type="ECO:0000313" key="18">
    <source>
        <dbReference type="Proteomes" id="UP000789759"/>
    </source>
</evidence>
<evidence type="ECO:0000256" key="4">
    <source>
        <dbReference type="ARBA" id="ARBA00009754"/>
    </source>
</evidence>
<keyword evidence="11" id="KW-0995">Kinetochore</keyword>
<evidence type="ECO:0000256" key="10">
    <source>
        <dbReference type="ARBA" id="ARBA00022776"/>
    </source>
</evidence>
<keyword evidence="13" id="KW-0539">Nucleus</keyword>
<evidence type="ECO:0000256" key="12">
    <source>
        <dbReference type="ARBA" id="ARBA00023212"/>
    </source>
</evidence>
<accession>A0A9N9I3M7</accession>
<comment type="subcellular location">
    <subcellularLocation>
        <location evidence="3">Chromosome</location>
        <location evidence="3">Centromere</location>
        <location evidence="3">Kinetochore</location>
    </subcellularLocation>
    <subcellularLocation>
        <location evidence="2">Cytoplasm</location>
        <location evidence="2">Cytoskeleton</location>
        <location evidence="2">Spindle</location>
    </subcellularLocation>
    <subcellularLocation>
        <location evidence="1">Nucleus</location>
    </subcellularLocation>
</comment>
<evidence type="ECO:0000256" key="1">
    <source>
        <dbReference type="ARBA" id="ARBA00004123"/>
    </source>
</evidence>
<keyword evidence="9" id="KW-0493">Microtubule</keyword>
<evidence type="ECO:0000256" key="5">
    <source>
        <dbReference type="ARBA" id="ARBA00020259"/>
    </source>
</evidence>
<dbReference type="GO" id="GO:0008608">
    <property type="term" value="P:attachment of spindle microtubules to kinetochore"/>
    <property type="evidence" value="ECO:0007669"/>
    <property type="project" value="InterPro"/>
</dbReference>
<dbReference type="AlphaFoldDB" id="A0A9N9I3M7"/>
<sequence length="122" mass="14402">MCMSVFTYCFDIYDTLHVLLVKMTTKSVENPHEEQQKTLLNRIVSNVVSIRDIDAVLYQTSFLNTIISIKKKLNDVLEDMNCRIMEINEYNRDIVVLSQFWANYSRNATFNLESMHKLRDPM</sequence>
<evidence type="ECO:0000256" key="8">
    <source>
        <dbReference type="ARBA" id="ARBA00022618"/>
    </source>
</evidence>
<dbReference type="GO" id="GO:0072686">
    <property type="term" value="C:mitotic spindle"/>
    <property type="evidence" value="ECO:0007669"/>
    <property type="project" value="InterPro"/>
</dbReference>
<proteinExistence type="inferred from homology"/>
<dbReference type="OrthoDB" id="5516652at2759"/>
<dbReference type="GO" id="GO:0051301">
    <property type="term" value="P:cell division"/>
    <property type="evidence" value="ECO:0007669"/>
    <property type="project" value="UniProtKB-KW"/>
</dbReference>
<keyword evidence="10" id="KW-0498">Mitosis</keyword>
<dbReference type="InterPro" id="IPR013959">
    <property type="entry name" value="DASH_Dad4"/>
</dbReference>
<evidence type="ECO:0000256" key="16">
    <source>
        <dbReference type="ARBA" id="ARBA00030569"/>
    </source>
</evidence>
<name>A0A9N9I3M7_9GLOM</name>
<keyword evidence="14" id="KW-0131">Cell cycle</keyword>
<keyword evidence="18" id="KW-1185">Reference proteome</keyword>
<evidence type="ECO:0000256" key="2">
    <source>
        <dbReference type="ARBA" id="ARBA00004186"/>
    </source>
</evidence>
<dbReference type="GO" id="GO:0005874">
    <property type="term" value="C:microtubule"/>
    <property type="evidence" value="ECO:0007669"/>
    <property type="project" value="UniProtKB-KW"/>
</dbReference>
<dbReference type="PANTHER" id="PTHR28222">
    <property type="entry name" value="DASH COMPLEX SUBUNIT DAD4"/>
    <property type="match status" value="1"/>
</dbReference>
<keyword evidence="8" id="KW-0132">Cell division</keyword>
<gene>
    <name evidence="17" type="ORF">CPELLU_LOCUS12776</name>
</gene>
<keyword evidence="15" id="KW-0137">Centromere</keyword>